<comment type="cofactor">
    <cofactor evidence="5">
        <name>Mg(2+)</name>
        <dbReference type="ChEBI" id="CHEBI:18420"/>
    </cofactor>
</comment>
<dbReference type="HOGENOM" id="CLU_066245_2_2_9"/>
<dbReference type="Gene3D" id="3.40.50.10420">
    <property type="entry name" value="NagB/RpiA/CoA transferase-like"/>
    <property type="match status" value="1"/>
</dbReference>
<evidence type="ECO:0000256" key="5">
    <source>
        <dbReference type="RuleBase" id="RU361279"/>
    </source>
</evidence>
<dbReference type="PANTHER" id="PTHR23407:SF1">
    <property type="entry name" value="5-FORMYLTETRAHYDROFOLATE CYCLO-LIGASE"/>
    <property type="match status" value="1"/>
</dbReference>
<comment type="catalytic activity">
    <reaction evidence="5">
        <text>(6S)-5-formyl-5,6,7,8-tetrahydrofolate + ATP = (6R)-5,10-methenyltetrahydrofolate + ADP + phosphate</text>
        <dbReference type="Rhea" id="RHEA:10488"/>
        <dbReference type="ChEBI" id="CHEBI:30616"/>
        <dbReference type="ChEBI" id="CHEBI:43474"/>
        <dbReference type="ChEBI" id="CHEBI:57455"/>
        <dbReference type="ChEBI" id="CHEBI:57457"/>
        <dbReference type="ChEBI" id="CHEBI:456216"/>
        <dbReference type="EC" id="6.3.3.2"/>
    </reaction>
</comment>
<evidence type="ECO:0000256" key="3">
    <source>
        <dbReference type="ARBA" id="ARBA00022840"/>
    </source>
</evidence>
<dbReference type="PATRIC" id="fig|1461583.4.peg.2130"/>
<keyword evidence="5" id="KW-0460">Magnesium</keyword>
<proteinExistence type="inferred from homology"/>
<feature type="binding site" evidence="4">
    <location>
        <begin position="2"/>
        <end position="6"/>
    </location>
    <ligand>
        <name>ATP</name>
        <dbReference type="ChEBI" id="CHEBI:30616"/>
    </ligand>
</feature>
<evidence type="ECO:0000256" key="1">
    <source>
        <dbReference type="ARBA" id="ARBA00010638"/>
    </source>
</evidence>
<organism evidence="6">
    <name type="scientific">Metalysinibacillus saudimassiliensis</name>
    <dbReference type="NCBI Taxonomy" id="1461583"/>
    <lineage>
        <taxon>Bacteria</taxon>
        <taxon>Bacillati</taxon>
        <taxon>Bacillota</taxon>
        <taxon>Bacilli</taxon>
        <taxon>Bacillales</taxon>
        <taxon>Caryophanaceae</taxon>
        <taxon>Metalysinibacillus</taxon>
    </lineage>
</organism>
<dbReference type="InterPro" id="IPR024185">
    <property type="entry name" value="FTHF_cligase-like_sf"/>
</dbReference>
<dbReference type="GO" id="GO:0035999">
    <property type="term" value="P:tetrahydrofolate interconversion"/>
    <property type="evidence" value="ECO:0007669"/>
    <property type="project" value="TreeGrafter"/>
</dbReference>
<evidence type="ECO:0000313" key="6">
    <source>
        <dbReference type="EMBL" id="CEA04927.1"/>
    </source>
</evidence>
<protein>
    <recommendedName>
        <fullName evidence="5">5-formyltetrahydrofolate cyclo-ligase</fullName>
        <ecNumber evidence="5">6.3.3.2</ecNumber>
    </recommendedName>
</protein>
<dbReference type="PIRSF" id="PIRSF006806">
    <property type="entry name" value="FTHF_cligase"/>
    <property type="match status" value="1"/>
</dbReference>
<keyword evidence="3 4" id="KW-0067">ATP-binding</keyword>
<dbReference type="EMBL" id="LN483076">
    <property type="protein sequence ID" value="CEA04927.1"/>
    <property type="molecule type" value="Genomic_DNA"/>
</dbReference>
<dbReference type="Pfam" id="PF01812">
    <property type="entry name" value="5-FTHF_cyc-lig"/>
    <property type="match status" value="1"/>
</dbReference>
<gene>
    <name evidence="6" type="ORF">BN1050_02212</name>
</gene>
<evidence type="ECO:0000256" key="2">
    <source>
        <dbReference type="ARBA" id="ARBA00022741"/>
    </source>
</evidence>
<keyword evidence="5" id="KW-0479">Metal-binding</keyword>
<dbReference type="GO" id="GO:0009396">
    <property type="term" value="P:folic acid-containing compound biosynthetic process"/>
    <property type="evidence" value="ECO:0007669"/>
    <property type="project" value="TreeGrafter"/>
</dbReference>
<feature type="binding site" evidence="4">
    <location>
        <position position="53"/>
    </location>
    <ligand>
        <name>substrate</name>
    </ligand>
</feature>
<dbReference type="NCBIfam" id="TIGR02727">
    <property type="entry name" value="MTHFS_bact"/>
    <property type="match status" value="1"/>
</dbReference>
<reference evidence="6" key="1">
    <citation type="submission" date="2014-07" db="EMBL/GenBank/DDBJ databases">
        <authorList>
            <person name="Urmite Genomes Urmite Genomes"/>
        </authorList>
    </citation>
    <scope>NUCLEOTIDE SEQUENCE</scope>
    <source>
        <strain evidence="6">13S34_air</strain>
    </source>
</reference>
<feature type="binding site" evidence="4">
    <location>
        <position position="48"/>
    </location>
    <ligand>
        <name>substrate</name>
    </ligand>
</feature>
<dbReference type="InterPro" id="IPR002698">
    <property type="entry name" value="FTHF_cligase"/>
</dbReference>
<dbReference type="AlphaFoldDB" id="A0A078MHN3"/>
<dbReference type="EC" id="6.3.3.2" evidence="5"/>
<dbReference type="InterPro" id="IPR037171">
    <property type="entry name" value="NagB/RpiA_transferase-like"/>
</dbReference>
<dbReference type="GO" id="GO:0030272">
    <property type="term" value="F:5-formyltetrahydrofolate cyclo-ligase activity"/>
    <property type="evidence" value="ECO:0007669"/>
    <property type="project" value="UniProtKB-EC"/>
</dbReference>
<dbReference type="GO" id="GO:0046872">
    <property type="term" value="F:metal ion binding"/>
    <property type="evidence" value="ECO:0007669"/>
    <property type="project" value="UniProtKB-KW"/>
</dbReference>
<keyword evidence="6" id="KW-0436">Ligase</keyword>
<comment type="similarity">
    <text evidence="1 5">Belongs to the 5-formyltetrahydrofolate cyclo-ligase family.</text>
</comment>
<sequence>MKQQLRKEVLAELQAMTYRTYVNDSHELGHKLLSLPIIMEATTIAITVSRRPEVDTTAIIEALWQLGKTVAVPKCDTVTKTMQFYILEDFSALETVYMDLREPNPLICDKLAASNIDVVITPGVVFSPQGYRIGFGGGYYDRFLATNPLPTIALAFDNQVRDNVPRDVYDIPIDTLVTSTAVINCVRERDSQ</sequence>
<accession>A0A078MHN3</accession>
<dbReference type="GO" id="GO:0005524">
    <property type="term" value="F:ATP binding"/>
    <property type="evidence" value="ECO:0007669"/>
    <property type="project" value="UniProtKB-KW"/>
</dbReference>
<keyword evidence="2 4" id="KW-0547">Nucleotide-binding</keyword>
<evidence type="ECO:0000256" key="4">
    <source>
        <dbReference type="PIRSR" id="PIRSR006806-1"/>
    </source>
</evidence>
<name>A0A078MHN3_9BACL</name>
<dbReference type="PANTHER" id="PTHR23407">
    <property type="entry name" value="ATPASE INHIBITOR/5-FORMYLTETRAHYDROFOLATE CYCLO-LIGASE"/>
    <property type="match status" value="1"/>
</dbReference>
<dbReference type="SUPFAM" id="SSF100950">
    <property type="entry name" value="NagB/RpiA/CoA transferase-like"/>
    <property type="match status" value="1"/>
</dbReference>
<feature type="binding site" evidence="4">
    <location>
        <begin position="132"/>
        <end position="140"/>
    </location>
    <ligand>
        <name>ATP</name>
        <dbReference type="ChEBI" id="CHEBI:30616"/>
    </ligand>
</feature>